<keyword evidence="3 5" id="KW-0378">Hydrolase</keyword>
<dbReference type="PROSITE" id="PS01053">
    <property type="entry name" value="ARGINASE_1"/>
    <property type="match status" value="1"/>
</dbReference>
<organism evidence="6 7">
    <name type="scientific">Mongoliitalea lutea</name>
    <dbReference type="NCBI Taxonomy" id="849756"/>
    <lineage>
        <taxon>Bacteria</taxon>
        <taxon>Pseudomonadati</taxon>
        <taxon>Bacteroidota</taxon>
        <taxon>Cytophagia</taxon>
        <taxon>Cytophagales</taxon>
        <taxon>Cyclobacteriaceae</taxon>
        <taxon>Mongoliitalea</taxon>
    </lineage>
</organism>
<evidence type="ECO:0000256" key="5">
    <source>
        <dbReference type="RuleBase" id="RU003684"/>
    </source>
</evidence>
<name>A0A8J3CWI0_9BACT</name>
<dbReference type="InterPro" id="IPR005925">
    <property type="entry name" value="Agmatinase-rel"/>
</dbReference>
<feature type="binding site" evidence="4">
    <location>
        <position position="195"/>
    </location>
    <ligand>
        <name>Mn(2+)</name>
        <dbReference type="ChEBI" id="CHEBI:29035"/>
        <label>1</label>
    </ligand>
</feature>
<dbReference type="CDD" id="cd11593">
    <property type="entry name" value="Agmatinase-like_2"/>
    <property type="match status" value="1"/>
</dbReference>
<dbReference type="AlphaFoldDB" id="A0A8J3CWI0"/>
<evidence type="ECO:0000256" key="2">
    <source>
        <dbReference type="ARBA" id="ARBA00022723"/>
    </source>
</evidence>
<dbReference type="Pfam" id="PF00491">
    <property type="entry name" value="Arginase"/>
    <property type="match status" value="1"/>
</dbReference>
<evidence type="ECO:0000256" key="4">
    <source>
        <dbReference type="PIRSR" id="PIRSR036979-1"/>
    </source>
</evidence>
<dbReference type="InterPro" id="IPR023696">
    <property type="entry name" value="Ureohydrolase_dom_sf"/>
</dbReference>
<dbReference type="EMBL" id="BMYF01000005">
    <property type="protein sequence ID" value="GHB31815.1"/>
    <property type="molecule type" value="Genomic_DNA"/>
</dbReference>
<sequence length="264" mass="29323">MIKILGIPFDANSSFLRGPYLAPPRIRLMASEGSANNYTEEGVEILAGRDFQDLGDLLFASQDPQKAYEYIKTSVSKAIADGSKLLSLGGDHSIAYPVIEAHALKHGPLHVLQLDAHGDLYEDFEGNPYSHASPFVRLLEKGLLKSLTQVGIRTLTQHQREQAAKYKVSILEMKDFSMDFIHTLEGPLYISLDIDVLDPAFAPGISHYEPGGMSTRQLLDIIQTIKTPIIGADLVEYNPVRDHHDMTAMLAFKLMKEMIGKMKQ</sequence>
<dbReference type="InterPro" id="IPR020855">
    <property type="entry name" value="Ureohydrolase_Mn_BS"/>
</dbReference>
<dbReference type="GO" id="GO:0008783">
    <property type="term" value="F:agmatinase activity"/>
    <property type="evidence" value="ECO:0007669"/>
    <property type="project" value="TreeGrafter"/>
</dbReference>
<evidence type="ECO:0000256" key="3">
    <source>
        <dbReference type="ARBA" id="ARBA00022801"/>
    </source>
</evidence>
<feature type="binding site" evidence="4">
    <location>
        <position position="193"/>
    </location>
    <ligand>
        <name>Mn(2+)</name>
        <dbReference type="ChEBI" id="CHEBI:29035"/>
        <label>1</label>
    </ligand>
</feature>
<dbReference type="InterPro" id="IPR006035">
    <property type="entry name" value="Ureohydrolase"/>
</dbReference>
<evidence type="ECO:0000313" key="6">
    <source>
        <dbReference type="EMBL" id="GHB31815.1"/>
    </source>
</evidence>
<feature type="binding site" evidence="4">
    <location>
        <position position="119"/>
    </location>
    <ligand>
        <name>Mn(2+)</name>
        <dbReference type="ChEBI" id="CHEBI:29035"/>
        <label>1</label>
    </ligand>
</feature>
<accession>A0A8J3CWI0</accession>
<dbReference type="RefSeq" id="WP_189579467.1">
    <property type="nucleotide sequence ID" value="NZ_BMYF01000005.1"/>
</dbReference>
<dbReference type="PROSITE" id="PS51409">
    <property type="entry name" value="ARGINASE_2"/>
    <property type="match status" value="1"/>
</dbReference>
<gene>
    <name evidence="6" type="ORF">GCM10008106_10910</name>
</gene>
<dbReference type="PIRSF" id="PIRSF036979">
    <property type="entry name" value="Arginase"/>
    <property type="match status" value="1"/>
</dbReference>
<comment type="caution">
    <text evidence="6">The sequence shown here is derived from an EMBL/GenBank/DDBJ whole genome shotgun (WGS) entry which is preliminary data.</text>
</comment>
<protein>
    <submittedName>
        <fullName evidence="6">Arginase</fullName>
    </submittedName>
</protein>
<feature type="binding site" evidence="4">
    <location>
        <position position="117"/>
    </location>
    <ligand>
        <name>Mn(2+)</name>
        <dbReference type="ChEBI" id="CHEBI:29035"/>
        <label>1</label>
    </ligand>
</feature>
<evidence type="ECO:0000256" key="1">
    <source>
        <dbReference type="ARBA" id="ARBA00009227"/>
    </source>
</evidence>
<dbReference type="PANTHER" id="PTHR11358:SF26">
    <property type="entry name" value="GUANIDINO ACID HYDROLASE, MITOCHONDRIAL"/>
    <property type="match status" value="1"/>
</dbReference>
<dbReference type="Proteomes" id="UP000642809">
    <property type="component" value="Unassembled WGS sequence"/>
</dbReference>
<proteinExistence type="inferred from homology"/>
<feature type="binding site" evidence="4">
    <location>
        <position position="115"/>
    </location>
    <ligand>
        <name>Mn(2+)</name>
        <dbReference type="ChEBI" id="CHEBI:29035"/>
        <label>1</label>
    </ligand>
</feature>
<comment type="similarity">
    <text evidence="1">Belongs to the arginase family. Agmatinase subfamily.</text>
</comment>
<dbReference type="GO" id="GO:0046872">
    <property type="term" value="F:metal ion binding"/>
    <property type="evidence" value="ECO:0007669"/>
    <property type="project" value="UniProtKB-KW"/>
</dbReference>
<reference evidence="6" key="2">
    <citation type="submission" date="2020-09" db="EMBL/GenBank/DDBJ databases">
        <authorList>
            <person name="Sun Q."/>
            <person name="Kim S."/>
        </authorList>
    </citation>
    <scope>NUCLEOTIDE SEQUENCE</scope>
    <source>
        <strain evidence="6">KCTC 23224</strain>
    </source>
</reference>
<evidence type="ECO:0000313" key="7">
    <source>
        <dbReference type="Proteomes" id="UP000642809"/>
    </source>
</evidence>
<dbReference type="SUPFAM" id="SSF52768">
    <property type="entry name" value="Arginase/deacetylase"/>
    <property type="match status" value="1"/>
</dbReference>
<dbReference type="NCBIfam" id="TIGR01230">
    <property type="entry name" value="agmatinase"/>
    <property type="match status" value="1"/>
</dbReference>
<dbReference type="GO" id="GO:0033389">
    <property type="term" value="P:putrescine biosynthetic process from arginine, via agmatine"/>
    <property type="evidence" value="ECO:0007669"/>
    <property type="project" value="TreeGrafter"/>
</dbReference>
<dbReference type="PANTHER" id="PTHR11358">
    <property type="entry name" value="ARGINASE/AGMATINASE"/>
    <property type="match status" value="1"/>
</dbReference>
<keyword evidence="4" id="KW-0464">Manganese</keyword>
<dbReference type="Gene3D" id="3.40.800.10">
    <property type="entry name" value="Ureohydrolase domain"/>
    <property type="match status" value="1"/>
</dbReference>
<keyword evidence="2 4" id="KW-0479">Metal-binding</keyword>
<comment type="cofactor">
    <cofactor evidence="4">
        <name>Mn(2+)</name>
        <dbReference type="ChEBI" id="CHEBI:29035"/>
    </cofactor>
    <text evidence="4">Binds 2 manganese ions per subunit.</text>
</comment>
<reference evidence="6" key="1">
    <citation type="journal article" date="2014" name="Int. J. Syst. Evol. Microbiol.">
        <title>Complete genome sequence of Corynebacterium casei LMG S-19264T (=DSM 44701T), isolated from a smear-ripened cheese.</title>
        <authorList>
            <consortium name="US DOE Joint Genome Institute (JGI-PGF)"/>
            <person name="Walter F."/>
            <person name="Albersmeier A."/>
            <person name="Kalinowski J."/>
            <person name="Ruckert C."/>
        </authorList>
    </citation>
    <scope>NUCLEOTIDE SEQUENCE</scope>
    <source>
        <strain evidence="6">KCTC 23224</strain>
    </source>
</reference>
<keyword evidence="7" id="KW-1185">Reference proteome</keyword>
<feature type="binding site" evidence="4">
    <location>
        <position position="92"/>
    </location>
    <ligand>
        <name>Mn(2+)</name>
        <dbReference type="ChEBI" id="CHEBI:29035"/>
        <label>1</label>
    </ligand>
</feature>